<dbReference type="GO" id="GO:0022857">
    <property type="term" value="F:transmembrane transporter activity"/>
    <property type="evidence" value="ECO:0007669"/>
    <property type="project" value="InterPro"/>
</dbReference>
<dbReference type="InterPro" id="IPR020846">
    <property type="entry name" value="MFS_dom"/>
</dbReference>
<dbReference type="Pfam" id="PF07690">
    <property type="entry name" value="MFS_1"/>
    <property type="match status" value="1"/>
</dbReference>
<dbReference type="InterPro" id="IPR011701">
    <property type="entry name" value="MFS"/>
</dbReference>
<gene>
    <name evidence="7" type="ORF">DLAC_03006</name>
</gene>
<evidence type="ECO:0000256" key="2">
    <source>
        <dbReference type="ARBA" id="ARBA00022692"/>
    </source>
</evidence>
<dbReference type="PROSITE" id="PS50850">
    <property type="entry name" value="MFS"/>
    <property type="match status" value="1"/>
</dbReference>
<name>A0A152A4F4_TIELA</name>
<feature type="transmembrane region" description="Helical" evidence="5">
    <location>
        <begin position="452"/>
        <end position="471"/>
    </location>
</feature>
<accession>A0A152A4F4</accession>
<evidence type="ECO:0000256" key="4">
    <source>
        <dbReference type="ARBA" id="ARBA00023136"/>
    </source>
</evidence>
<dbReference type="OrthoDB" id="15437at2759"/>
<dbReference type="InterPro" id="IPR036259">
    <property type="entry name" value="MFS_trans_sf"/>
</dbReference>
<dbReference type="Gene3D" id="1.20.1250.20">
    <property type="entry name" value="MFS general substrate transporter like domains"/>
    <property type="match status" value="2"/>
</dbReference>
<dbReference type="PANTHER" id="PTHR10924">
    <property type="entry name" value="MAJOR FACILITATOR SUPERFAMILY PROTEIN-RELATED"/>
    <property type="match status" value="1"/>
</dbReference>
<protein>
    <recommendedName>
        <fullName evidence="6">Major facilitator superfamily (MFS) profile domain-containing protein</fullName>
    </recommendedName>
</protein>
<feature type="transmembrane region" description="Helical" evidence="5">
    <location>
        <begin position="359"/>
        <end position="381"/>
    </location>
</feature>
<dbReference type="FunCoup" id="A0A152A4F4">
    <property type="interactions" value="10"/>
</dbReference>
<feature type="transmembrane region" description="Helical" evidence="5">
    <location>
        <begin position="388"/>
        <end position="410"/>
    </location>
</feature>
<organism evidence="7 8">
    <name type="scientific">Tieghemostelium lacteum</name>
    <name type="common">Slime mold</name>
    <name type="synonym">Dictyostelium lacteum</name>
    <dbReference type="NCBI Taxonomy" id="361077"/>
    <lineage>
        <taxon>Eukaryota</taxon>
        <taxon>Amoebozoa</taxon>
        <taxon>Evosea</taxon>
        <taxon>Eumycetozoa</taxon>
        <taxon>Dictyostelia</taxon>
        <taxon>Dictyosteliales</taxon>
        <taxon>Raperosteliaceae</taxon>
        <taxon>Tieghemostelium</taxon>
    </lineage>
</organism>
<keyword evidence="4 5" id="KW-0472">Membrane</keyword>
<evidence type="ECO:0000256" key="5">
    <source>
        <dbReference type="SAM" id="Phobius"/>
    </source>
</evidence>
<dbReference type="Proteomes" id="UP000076078">
    <property type="component" value="Unassembled WGS sequence"/>
</dbReference>
<comment type="subcellular location">
    <subcellularLocation>
        <location evidence="1">Membrane</location>
        <topology evidence="1">Multi-pass membrane protein</topology>
    </subcellularLocation>
</comment>
<feature type="transmembrane region" description="Helical" evidence="5">
    <location>
        <begin position="99"/>
        <end position="119"/>
    </location>
</feature>
<feature type="transmembrane region" description="Helical" evidence="5">
    <location>
        <begin position="192"/>
        <end position="212"/>
    </location>
</feature>
<dbReference type="PANTHER" id="PTHR10924:SF27">
    <property type="entry name" value="SOLUTE CARRIER FAMILY 49 MEMBER 4"/>
    <property type="match status" value="1"/>
</dbReference>
<dbReference type="EMBL" id="LODT01000013">
    <property type="protein sequence ID" value="KYR00941.1"/>
    <property type="molecule type" value="Genomic_DNA"/>
</dbReference>
<dbReference type="GO" id="GO:0016020">
    <property type="term" value="C:membrane"/>
    <property type="evidence" value="ECO:0007669"/>
    <property type="project" value="UniProtKB-SubCell"/>
</dbReference>
<comment type="caution">
    <text evidence="7">The sequence shown here is derived from an EMBL/GenBank/DDBJ whole genome shotgun (WGS) entry which is preliminary data.</text>
</comment>
<feature type="transmembrane region" description="Helical" evidence="5">
    <location>
        <begin position="295"/>
        <end position="322"/>
    </location>
</feature>
<dbReference type="OMA" id="VCFRESY"/>
<feature type="transmembrane region" description="Helical" evidence="5">
    <location>
        <begin position="59"/>
        <end position="79"/>
    </location>
</feature>
<keyword evidence="2 5" id="KW-0812">Transmembrane</keyword>
<feature type="transmembrane region" description="Helical" evidence="5">
    <location>
        <begin position="334"/>
        <end position="353"/>
    </location>
</feature>
<keyword evidence="8" id="KW-1185">Reference proteome</keyword>
<keyword evidence="3 5" id="KW-1133">Transmembrane helix</keyword>
<proteinExistence type="predicted"/>
<dbReference type="InterPro" id="IPR049680">
    <property type="entry name" value="FLVCR1-2_SLC49-like"/>
</dbReference>
<reference evidence="7 8" key="1">
    <citation type="submission" date="2015-12" db="EMBL/GenBank/DDBJ databases">
        <title>Dictyostelia acquired genes for synthesis and detection of signals that induce cell-type specialization by lateral gene transfer from prokaryotes.</title>
        <authorList>
            <person name="Gloeckner G."/>
            <person name="Schaap P."/>
        </authorList>
    </citation>
    <scope>NUCLEOTIDE SEQUENCE [LARGE SCALE GENOMIC DNA]</scope>
    <source>
        <strain evidence="7 8">TK</strain>
    </source>
</reference>
<evidence type="ECO:0000256" key="1">
    <source>
        <dbReference type="ARBA" id="ARBA00004141"/>
    </source>
</evidence>
<sequence length="503" mass="56144">MDDIDEYYSQTYEQNPLLINGSTGYFSQDYPSLNSSHSILPAVPHNEINSTFKVYRSRWWILFIFMLLSLNQCNFWITFGTVAPMATQYYQTTLSAINWLSAIGPLLFIPFSVCFSWSINRYGIRKNVVCASALSAAGGIIRSISTGGERTFFLIVIGQMLNSLAGPCIMIIPTKISTTWFAPEERTLSTAIGTLANFSGSAIGFVLALVCTSDMHLRYLLYSEAVFGFLIFLSICIYFPEKPPTPPSATSYFSDIKANHKQLLSDSAVIYSEKKTLFESWKELFVNSVTYMTDYSAAILTISVALVSGFYAGWSAVLVEIVEKIYTQEQAKWLGFYGIIAGLVGGVLMGMLHDRIHNFKSMLLILFALNTVTYLLFTLLVQGYLPNWYWLCQVFNVSGGFFINGFYPIIYEAAVEVTYPIPESIGTSIISILLNVVSFTAIMVSNAVPSYYLNWILVALSAFSFVILCFVKENYKRSKNDNLGSFEQATSTSIASSIIIPNI</sequence>
<feature type="domain" description="Major facilitator superfamily (MFS) profile" evidence="6">
    <location>
        <begin position="60"/>
        <end position="476"/>
    </location>
</feature>
<evidence type="ECO:0000259" key="6">
    <source>
        <dbReference type="PROSITE" id="PS50850"/>
    </source>
</evidence>
<dbReference type="InParanoid" id="A0A152A4F4"/>
<evidence type="ECO:0000313" key="8">
    <source>
        <dbReference type="Proteomes" id="UP000076078"/>
    </source>
</evidence>
<dbReference type="SUPFAM" id="SSF103473">
    <property type="entry name" value="MFS general substrate transporter"/>
    <property type="match status" value="1"/>
</dbReference>
<dbReference type="AlphaFoldDB" id="A0A152A4F4"/>
<feature type="transmembrane region" description="Helical" evidence="5">
    <location>
        <begin position="152"/>
        <end position="172"/>
    </location>
</feature>
<evidence type="ECO:0000313" key="7">
    <source>
        <dbReference type="EMBL" id="KYR00941.1"/>
    </source>
</evidence>
<evidence type="ECO:0000256" key="3">
    <source>
        <dbReference type="ARBA" id="ARBA00022989"/>
    </source>
</evidence>
<feature type="transmembrane region" description="Helical" evidence="5">
    <location>
        <begin position="219"/>
        <end position="240"/>
    </location>
</feature>